<sequence length="528" mass="58953">METSREVLLAALMKPESYPHEVGHIERIDTHISTVLLTGAYAYKIKKPLNLGFLDFTTLAARRHFCEEELRLNRRLAPSLYLDVIAICGKPDSPRLGSRGAEGAIEYAVKMKQFPQQGLLDRMLVNGELTRQHVDALAHIISDFHAKAGRTVEGDRYGAPAGMEALMRQNFAQIRELPISVQDRDELDEIERWSVNEHVALTPLMALRQRHGRVRECHGDLHLGNIALVDGEVQVFDCIEFNADLRWTDVAAEVAFLIMDFTARGRPDLGVRFLNAYLEISGDYEAVRLLPYYLVYRAMVRAKVACIHCHQTGLSTRQREALRAEFSSHLQLARTFTARRQPCLIITHGVSGSGKTTVTQPLVEHLGALRLRSDLERKRLHGLDAMAHSGSAVGAGLYAETVTQATYNELHRLARLLIDCCWPVIVDAAFLKRKQRDRFRALAAETKVPFFLLECHAAPDELRRRVAQRAAAGTDASEATLAVLEMQLAGAEPLVAEERSNALVIDTCCDDAQSIINLLPSTLRSPMA</sequence>
<dbReference type="InterPro" id="IPR002575">
    <property type="entry name" value="Aminoglycoside_PTrfase"/>
</dbReference>
<accession>A0A916MZQ4</accession>
<name>A0A916MZQ4_9PROT</name>
<dbReference type="InterPro" id="IPR011009">
    <property type="entry name" value="Kinase-like_dom_sf"/>
</dbReference>
<dbReference type="Gene3D" id="3.40.50.300">
    <property type="entry name" value="P-loop containing nucleotide triphosphate hydrolases"/>
    <property type="match status" value="1"/>
</dbReference>
<evidence type="ECO:0000313" key="2">
    <source>
        <dbReference type="EMBL" id="CAG4883163.1"/>
    </source>
</evidence>
<proteinExistence type="predicted"/>
<organism evidence="2 3">
    <name type="scientific">Georgfuchsia toluolica</name>
    <dbReference type="NCBI Taxonomy" id="424218"/>
    <lineage>
        <taxon>Bacteria</taxon>
        <taxon>Pseudomonadati</taxon>
        <taxon>Pseudomonadota</taxon>
        <taxon>Betaproteobacteria</taxon>
        <taxon>Nitrosomonadales</taxon>
        <taxon>Sterolibacteriaceae</taxon>
        <taxon>Georgfuchsia</taxon>
    </lineage>
</organism>
<dbReference type="SUPFAM" id="SSF52540">
    <property type="entry name" value="P-loop containing nucleoside triphosphate hydrolases"/>
    <property type="match status" value="1"/>
</dbReference>
<evidence type="ECO:0000259" key="1">
    <source>
        <dbReference type="Pfam" id="PF01636"/>
    </source>
</evidence>
<dbReference type="EMBL" id="CAJQUM010000001">
    <property type="protein sequence ID" value="CAG4883163.1"/>
    <property type="molecule type" value="Genomic_DNA"/>
</dbReference>
<dbReference type="PANTHER" id="PTHR43883">
    <property type="entry name" value="SLR0207 PROTEIN"/>
    <property type="match status" value="1"/>
</dbReference>
<feature type="domain" description="Aminoglycoside phosphotransferase" evidence="1">
    <location>
        <begin position="128"/>
        <end position="290"/>
    </location>
</feature>
<reference evidence="2" key="1">
    <citation type="submission" date="2021-04" db="EMBL/GenBank/DDBJ databases">
        <authorList>
            <person name="Hornung B."/>
        </authorList>
    </citation>
    <scope>NUCLEOTIDE SEQUENCE</scope>
    <source>
        <strain evidence="2">G5G6</strain>
    </source>
</reference>
<dbReference type="Gene3D" id="3.90.1200.10">
    <property type="match status" value="1"/>
</dbReference>
<dbReference type="PANTHER" id="PTHR43883:SF1">
    <property type="entry name" value="GLUCONOKINASE"/>
    <property type="match status" value="1"/>
</dbReference>
<dbReference type="Pfam" id="PF13671">
    <property type="entry name" value="AAA_33"/>
    <property type="match status" value="1"/>
</dbReference>
<evidence type="ECO:0000313" key="3">
    <source>
        <dbReference type="Proteomes" id="UP000742786"/>
    </source>
</evidence>
<comment type="caution">
    <text evidence="2">The sequence shown here is derived from an EMBL/GenBank/DDBJ whole genome shotgun (WGS) entry which is preliminary data.</text>
</comment>
<keyword evidence="3" id="KW-1185">Reference proteome</keyword>
<protein>
    <submittedName>
        <fullName evidence="2">Aminoglycoside phosphotransferase</fullName>
    </submittedName>
</protein>
<dbReference type="RefSeq" id="WP_220635158.1">
    <property type="nucleotide sequence ID" value="NZ_CAJQUM010000001.1"/>
</dbReference>
<dbReference type="AlphaFoldDB" id="A0A916MZQ4"/>
<dbReference type="SUPFAM" id="SSF56112">
    <property type="entry name" value="Protein kinase-like (PK-like)"/>
    <property type="match status" value="1"/>
</dbReference>
<dbReference type="Proteomes" id="UP000742786">
    <property type="component" value="Unassembled WGS sequence"/>
</dbReference>
<dbReference type="InterPro" id="IPR027417">
    <property type="entry name" value="P-loop_NTPase"/>
</dbReference>
<dbReference type="Pfam" id="PF01636">
    <property type="entry name" value="APH"/>
    <property type="match status" value="1"/>
</dbReference>
<dbReference type="InterPro" id="IPR052732">
    <property type="entry name" value="Cell-binding_unc_protein"/>
</dbReference>
<gene>
    <name evidence="2" type="ORF">GTOL_11045</name>
</gene>